<comment type="caution">
    <text evidence="2">The sequence shown here is derived from an EMBL/GenBank/DDBJ whole genome shotgun (WGS) entry which is preliminary data.</text>
</comment>
<gene>
    <name evidence="2" type="ORF">V2H45_06125</name>
</gene>
<keyword evidence="1" id="KW-0732">Signal</keyword>
<dbReference type="EMBL" id="JAZBJZ010000016">
    <property type="protein sequence ID" value="MEE3716317.1"/>
    <property type="molecule type" value="Genomic_DNA"/>
</dbReference>
<name>A0AAW9PR47_9CYAN</name>
<feature type="chain" id="PRO_5043398727" evidence="1">
    <location>
        <begin position="23"/>
        <end position="167"/>
    </location>
</feature>
<dbReference type="Proteomes" id="UP001333818">
    <property type="component" value="Unassembled WGS sequence"/>
</dbReference>
<feature type="signal peptide" evidence="1">
    <location>
        <begin position="1"/>
        <end position="22"/>
    </location>
</feature>
<dbReference type="InterPro" id="IPR011250">
    <property type="entry name" value="OMP/PagP_B-barrel"/>
</dbReference>
<reference evidence="2" key="1">
    <citation type="submission" date="2024-01" db="EMBL/GenBank/DDBJ databases">
        <title>Bank of Algae and Cyanobacteria of the Azores (BACA) strain genomes.</title>
        <authorList>
            <person name="Luz R."/>
            <person name="Cordeiro R."/>
            <person name="Fonseca A."/>
            <person name="Goncalves V."/>
        </authorList>
    </citation>
    <scope>NUCLEOTIDE SEQUENCE</scope>
    <source>
        <strain evidence="2">BACA0141</strain>
    </source>
</reference>
<protein>
    <submittedName>
        <fullName evidence="2">Porin family protein</fullName>
    </submittedName>
</protein>
<proteinExistence type="predicted"/>
<evidence type="ECO:0000313" key="2">
    <source>
        <dbReference type="EMBL" id="MEE3716317.1"/>
    </source>
</evidence>
<keyword evidence="3" id="KW-1185">Reference proteome</keyword>
<accession>A0AAW9PR47</accession>
<dbReference type="SUPFAM" id="SSF56925">
    <property type="entry name" value="OMPA-like"/>
    <property type="match status" value="1"/>
</dbReference>
<sequence length="167" mass="16700">MNSLTKLSIPFALGLVAITAIASSASADEVVGQPGSYLGAGVSLNALATTPSALGANITGRLKFDNSPISLRSTVLFGNGGTSVTPTVSYDLPVSDRASVYLGAGGSFNLNNNNTLTGDRQSFVLQPGAEVSVSKQVVLYGNAIVPISGSTIGSAGTSVQGGVGFQF</sequence>
<evidence type="ECO:0000256" key="1">
    <source>
        <dbReference type="SAM" id="SignalP"/>
    </source>
</evidence>
<organism evidence="2 3">
    <name type="scientific">Tumidithrix elongata BACA0141</name>
    <dbReference type="NCBI Taxonomy" id="2716417"/>
    <lineage>
        <taxon>Bacteria</taxon>
        <taxon>Bacillati</taxon>
        <taxon>Cyanobacteriota</taxon>
        <taxon>Cyanophyceae</taxon>
        <taxon>Pseudanabaenales</taxon>
        <taxon>Pseudanabaenaceae</taxon>
        <taxon>Tumidithrix</taxon>
        <taxon>Tumidithrix elongata</taxon>
    </lineage>
</organism>
<dbReference type="AlphaFoldDB" id="A0AAW9PR47"/>
<evidence type="ECO:0000313" key="3">
    <source>
        <dbReference type="Proteomes" id="UP001333818"/>
    </source>
</evidence>
<dbReference type="RefSeq" id="WP_330482744.1">
    <property type="nucleotide sequence ID" value="NZ_JAZBJZ010000016.1"/>
</dbReference>